<dbReference type="InterPro" id="IPR047654">
    <property type="entry name" value="IS1634_transpos"/>
</dbReference>
<name>A0A645BFE5_9ZZZZ</name>
<sequence length="533" mass="60469">MLEARDPDIMSKLQAECDRINAETSTSVEEKLAELFKKAPADPVCEGLSLKNYGIFCYRALWNELSMDVCFRGIQSLSRSKCDLARSAFFLSALRNMQPCSKIASFRQKDSYLFNFGSLRLDDMYRSLDMFADYKSKIEAHLYKKLFNGEKKNVSVAFYDVTTYYFESVEADGFRNFGFSKDHRVGEVQVLMGLLIDECGIPLGYELFSGNTSEFKTLLSSLNKLKKQYKVEKVIVVADRGLNSKSNLARIKEMGFEYVLAFKIRGASDDVKAAVLSKDGFTECLKEDEEDSYRFKVLEHTQVVVCPDEDGGRNKIYLTDSLIISYSSKRAEKDAKDRGRLIKKAEKLVANPSMFKAELKKGGKSFVAADIDGNSLKLDAAKIAEQSLYDGYYGILSSDPEISPEEAVSIHHGLWKIEESFRIMKSGLRSRPCFVWTPEHIKGHFVICYLALVLQRLLEKKLKERGIAGSSQAIQDSLNKANVMELRIKGQIFYAKEKTPKLYDEIADTLGIAPLRTYSTKTDLQKHFRHRIS</sequence>
<comment type="caution">
    <text evidence="2">The sequence shown here is derived from an EMBL/GenBank/DDBJ whole genome shotgun (WGS) entry which is preliminary data.</text>
</comment>
<reference evidence="2" key="1">
    <citation type="submission" date="2019-08" db="EMBL/GenBank/DDBJ databases">
        <authorList>
            <person name="Kucharzyk K."/>
            <person name="Murdoch R.W."/>
            <person name="Higgins S."/>
            <person name="Loffler F."/>
        </authorList>
    </citation>
    <scope>NUCLEOTIDE SEQUENCE</scope>
</reference>
<dbReference type="NCBIfam" id="NF033559">
    <property type="entry name" value="transpos_IS1634"/>
    <property type="match status" value="1"/>
</dbReference>
<evidence type="ECO:0000313" key="2">
    <source>
        <dbReference type="EMBL" id="MPM63361.1"/>
    </source>
</evidence>
<dbReference type="InterPro" id="IPR012337">
    <property type="entry name" value="RNaseH-like_sf"/>
</dbReference>
<dbReference type="GO" id="GO:0004803">
    <property type="term" value="F:transposase activity"/>
    <property type="evidence" value="ECO:0007669"/>
    <property type="project" value="InterPro"/>
</dbReference>
<dbReference type="AlphaFoldDB" id="A0A645BFE5"/>
<dbReference type="SUPFAM" id="SSF53098">
    <property type="entry name" value="Ribonuclease H-like"/>
    <property type="match status" value="1"/>
</dbReference>
<organism evidence="2">
    <name type="scientific">bioreactor metagenome</name>
    <dbReference type="NCBI Taxonomy" id="1076179"/>
    <lineage>
        <taxon>unclassified sequences</taxon>
        <taxon>metagenomes</taxon>
        <taxon>ecological metagenomes</taxon>
    </lineage>
</organism>
<dbReference type="EMBL" id="VSSQ01019368">
    <property type="protein sequence ID" value="MPM63361.1"/>
    <property type="molecule type" value="Genomic_DNA"/>
</dbReference>
<evidence type="ECO:0000259" key="1">
    <source>
        <dbReference type="Pfam" id="PF01609"/>
    </source>
</evidence>
<dbReference type="PANTHER" id="PTHR34614:SF2">
    <property type="entry name" value="TRANSPOSASE IS4-LIKE DOMAIN-CONTAINING PROTEIN"/>
    <property type="match status" value="1"/>
</dbReference>
<dbReference type="GO" id="GO:0003677">
    <property type="term" value="F:DNA binding"/>
    <property type="evidence" value="ECO:0007669"/>
    <property type="project" value="InterPro"/>
</dbReference>
<feature type="domain" description="Transposase IS4-like" evidence="1">
    <location>
        <begin position="186"/>
        <end position="454"/>
    </location>
</feature>
<dbReference type="PANTHER" id="PTHR34614">
    <property type="match status" value="1"/>
</dbReference>
<proteinExistence type="predicted"/>
<dbReference type="Pfam" id="PF01609">
    <property type="entry name" value="DDE_Tnp_1"/>
    <property type="match status" value="1"/>
</dbReference>
<dbReference type="InterPro" id="IPR002559">
    <property type="entry name" value="Transposase_11"/>
</dbReference>
<gene>
    <name evidence="2" type="ORF">SDC9_110241</name>
</gene>
<dbReference type="GO" id="GO:0006313">
    <property type="term" value="P:DNA transposition"/>
    <property type="evidence" value="ECO:0007669"/>
    <property type="project" value="InterPro"/>
</dbReference>
<protein>
    <recommendedName>
        <fullName evidence="1">Transposase IS4-like domain-containing protein</fullName>
    </recommendedName>
</protein>
<accession>A0A645BFE5</accession>